<gene>
    <name evidence="2" type="ORF">VPAL9027_01836</name>
</gene>
<dbReference type="Proteomes" id="UP000189475">
    <property type="component" value="Unassembled WGS sequence"/>
</dbReference>
<dbReference type="AlphaFoldDB" id="A0A1R4B4L4"/>
<evidence type="ECO:0008006" key="4">
    <source>
        <dbReference type="Google" id="ProtNLM"/>
    </source>
</evidence>
<feature type="chain" id="PRO_5012390525" description="Conjugal transfer protein TraF" evidence="1">
    <location>
        <begin position="25"/>
        <end position="394"/>
    </location>
</feature>
<dbReference type="InterPro" id="IPR032811">
    <property type="entry name" value="Put_conjugal_transfer"/>
</dbReference>
<dbReference type="EMBL" id="FUFT01000005">
    <property type="protein sequence ID" value="SJL83857.1"/>
    <property type="molecule type" value="Genomic_DNA"/>
</dbReference>
<dbReference type="Pfam" id="PF13729">
    <property type="entry name" value="TraF_2"/>
    <property type="match status" value="1"/>
</dbReference>
<feature type="signal peptide" evidence="1">
    <location>
        <begin position="1"/>
        <end position="24"/>
    </location>
</feature>
<keyword evidence="1" id="KW-0732">Signal</keyword>
<protein>
    <recommendedName>
        <fullName evidence="4">Conjugal transfer protein TraF</fullName>
    </recommendedName>
</protein>
<evidence type="ECO:0000313" key="2">
    <source>
        <dbReference type="EMBL" id="SJL83857.1"/>
    </source>
</evidence>
<reference evidence="2 3" key="1">
    <citation type="submission" date="2017-02" db="EMBL/GenBank/DDBJ databases">
        <authorList>
            <person name="Peterson S.W."/>
        </authorList>
    </citation>
    <scope>NUCLEOTIDE SEQUENCE [LARGE SCALE GENOMIC DNA]</scope>
    <source>
        <strain evidence="2 3">CECT 9027</strain>
    </source>
</reference>
<dbReference type="Gene3D" id="2.40.160.60">
    <property type="entry name" value="Outer membrane protein transport protein (OMPP1/FadL/TodX)"/>
    <property type="match status" value="1"/>
</dbReference>
<proteinExistence type="predicted"/>
<accession>A0A1R4B4L4</accession>
<name>A0A1R4B4L4_9VIBR</name>
<sequence>MYKLPFFKYSVLSASVLWVTSSFAAAPHSIEARGDGMGGVGVVSATYLTAPFYNPALTAIYRRNDDAGMILPSFGGIYNDQDNMLDSIDRLSDLLDSTRDSVTQEKITALDGELNQINGSQFNAELGGAFALGIPNPYLSMNIFGKAYSESFVTANVGNCQTSSNTNQCTLQKAQNTTIDAVSVAVTEVGVSVARYNTVFGQHMAFGLSPKLQRIYTFVYQATPEEFELTDVAKNSNAENQLNLDAGGLWFYGPYRLGVSASNLVPHNITTKTISSANGNALQYEYKMRPLYTVGAGIVADFFTLSIDYDLNELRRFDAFDDNTQMLRVGAEIDLLRQLQLRVGYQKNIAYSGREPTYTAGVGLSPLGLFQMDIAASYTNENSMGASINLLATY</sequence>
<organism evidence="2 3">
    <name type="scientific">Vibrio palustris</name>
    <dbReference type="NCBI Taxonomy" id="1918946"/>
    <lineage>
        <taxon>Bacteria</taxon>
        <taxon>Pseudomonadati</taxon>
        <taxon>Pseudomonadota</taxon>
        <taxon>Gammaproteobacteria</taxon>
        <taxon>Vibrionales</taxon>
        <taxon>Vibrionaceae</taxon>
        <taxon>Vibrio</taxon>
    </lineage>
</organism>
<keyword evidence="3" id="KW-1185">Reference proteome</keyword>
<dbReference type="STRING" id="1918946.VPAL9027_01836"/>
<evidence type="ECO:0000256" key="1">
    <source>
        <dbReference type="SAM" id="SignalP"/>
    </source>
</evidence>
<dbReference type="RefSeq" id="WP_077314271.1">
    <property type="nucleotide sequence ID" value="NZ_AP024888.1"/>
</dbReference>
<evidence type="ECO:0000313" key="3">
    <source>
        <dbReference type="Proteomes" id="UP000189475"/>
    </source>
</evidence>